<keyword evidence="4" id="KW-1133">Transmembrane helix</keyword>
<protein>
    <recommendedName>
        <fullName evidence="3">Pilin</fullName>
    </recommendedName>
</protein>
<evidence type="ECO:0000256" key="1">
    <source>
        <dbReference type="ARBA" id="ARBA00005233"/>
    </source>
</evidence>
<evidence type="ECO:0000256" key="4">
    <source>
        <dbReference type="SAM" id="Phobius"/>
    </source>
</evidence>
<reference evidence="5 6" key="1">
    <citation type="submission" date="2024-04" db="EMBL/GenBank/DDBJ databases">
        <title>Marinobacter sp. SBY-1.</title>
        <authorList>
            <person name="Pan C."/>
        </authorList>
    </citation>
    <scope>NUCLEOTIDE SEQUENCE [LARGE SCALE GENOMIC DNA]</scope>
    <source>
        <strain evidence="5 6">SBY-1</strain>
    </source>
</reference>
<sequence length="156" mass="16132">MKSRNIQQGFTIIELLIVTAIIGLLSAIALPAYQNNVTRAQVAESLALAMGMKSQVSTYGHEHNAWPTLSHTTASGSTGQLTVTLIGKYSSVTPIINGTYPTGTLTVTITAGRASGSTLALATVDGGKTWACGEADAYSAAASTIDTQYLPIACKP</sequence>
<dbReference type="PANTHER" id="PTHR30093:SF34">
    <property type="entry name" value="PREPILIN PEPTIDASE-DEPENDENT PROTEIN D"/>
    <property type="match status" value="1"/>
</dbReference>
<dbReference type="EMBL" id="CP152380">
    <property type="protein sequence ID" value="XAF52763.1"/>
    <property type="molecule type" value="Genomic_DNA"/>
</dbReference>
<dbReference type="SUPFAM" id="SSF54523">
    <property type="entry name" value="Pili subunits"/>
    <property type="match status" value="1"/>
</dbReference>
<dbReference type="RefSeq" id="WP_342630804.1">
    <property type="nucleotide sequence ID" value="NZ_CP152380.1"/>
</dbReference>
<keyword evidence="6" id="KW-1185">Reference proteome</keyword>
<dbReference type="Pfam" id="PF00114">
    <property type="entry name" value="Pilin"/>
    <property type="match status" value="1"/>
</dbReference>
<feature type="transmembrane region" description="Helical" evidence="4">
    <location>
        <begin position="12"/>
        <end position="33"/>
    </location>
</feature>
<dbReference type="InterPro" id="IPR012902">
    <property type="entry name" value="N_methyl_site"/>
</dbReference>
<keyword evidence="4" id="KW-0472">Membrane</keyword>
<proteinExistence type="inferred from homology"/>
<evidence type="ECO:0000256" key="2">
    <source>
        <dbReference type="ARBA" id="ARBA00022481"/>
    </source>
</evidence>
<keyword evidence="2" id="KW-0488">Methylation</keyword>
<dbReference type="InterPro" id="IPR001082">
    <property type="entry name" value="Pilin"/>
</dbReference>
<evidence type="ECO:0000313" key="6">
    <source>
        <dbReference type="Proteomes" id="UP001445268"/>
    </source>
</evidence>
<accession>A0ABZ3DZE1</accession>
<organism evidence="5 6">
    <name type="scientific">Marinobacter alkaliphilus</name>
    <dbReference type="NCBI Taxonomy" id="254719"/>
    <lineage>
        <taxon>Bacteria</taxon>
        <taxon>Pseudomonadati</taxon>
        <taxon>Pseudomonadota</taxon>
        <taxon>Gammaproteobacteria</taxon>
        <taxon>Pseudomonadales</taxon>
        <taxon>Marinobacteraceae</taxon>
        <taxon>Marinobacter</taxon>
    </lineage>
</organism>
<evidence type="ECO:0000313" key="5">
    <source>
        <dbReference type="EMBL" id="XAF52763.1"/>
    </source>
</evidence>
<evidence type="ECO:0000256" key="3">
    <source>
        <dbReference type="ARBA" id="ARBA00029638"/>
    </source>
</evidence>
<dbReference type="Pfam" id="PF07963">
    <property type="entry name" value="N_methyl"/>
    <property type="match status" value="1"/>
</dbReference>
<keyword evidence="4" id="KW-0812">Transmembrane</keyword>
<name>A0ABZ3DZE1_9GAMM</name>
<dbReference type="Gene3D" id="3.30.700.10">
    <property type="entry name" value="Glycoprotein, Type 4 Pilin"/>
    <property type="match status" value="1"/>
</dbReference>
<dbReference type="Proteomes" id="UP001445268">
    <property type="component" value="Chromosome"/>
</dbReference>
<dbReference type="PANTHER" id="PTHR30093">
    <property type="entry name" value="GENERAL SECRETION PATHWAY PROTEIN G"/>
    <property type="match status" value="1"/>
</dbReference>
<gene>
    <name evidence="5" type="ORF">AAGT77_12655</name>
</gene>
<dbReference type="InterPro" id="IPR045584">
    <property type="entry name" value="Pilin-like"/>
</dbReference>
<dbReference type="NCBIfam" id="TIGR02532">
    <property type="entry name" value="IV_pilin_GFxxxE"/>
    <property type="match status" value="1"/>
</dbReference>
<comment type="similarity">
    <text evidence="1">Belongs to the N-Me-Phe pilin family.</text>
</comment>